<dbReference type="PANTHER" id="PTHR43330:SF8">
    <property type="entry name" value="METHIONINE AMINOPEPTIDASE 1D, MITOCHONDRIAL"/>
    <property type="match status" value="1"/>
</dbReference>
<feature type="domain" description="Peptidase M24" evidence="7">
    <location>
        <begin position="87"/>
        <end position="315"/>
    </location>
</feature>
<feature type="binding site" evidence="5">
    <location>
        <position position="180"/>
    </location>
    <ligand>
        <name>a divalent metal cation</name>
        <dbReference type="ChEBI" id="CHEBI:60240"/>
        <label>1</label>
    </ligand>
</feature>
<feature type="binding site" evidence="5">
    <location>
        <position position="152"/>
    </location>
    <ligand>
        <name>substrate</name>
    </ligand>
</feature>
<dbReference type="Gene3D" id="3.90.230.10">
    <property type="entry name" value="Creatinase/methionine aminopeptidase superfamily"/>
    <property type="match status" value="1"/>
</dbReference>
<feature type="binding site" evidence="5">
    <location>
        <position position="180"/>
    </location>
    <ligand>
        <name>a divalent metal cation</name>
        <dbReference type="ChEBI" id="CHEBI:60240"/>
        <label>2</label>
        <note>catalytic</note>
    </ligand>
</feature>
<dbReference type="PROSITE" id="PS00680">
    <property type="entry name" value="MAP_1"/>
    <property type="match status" value="1"/>
</dbReference>
<dbReference type="InterPro" id="IPR000994">
    <property type="entry name" value="Pept_M24"/>
</dbReference>
<keyword evidence="2 5" id="KW-0645">Protease</keyword>
<evidence type="ECO:0000313" key="8">
    <source>
        <dbReference type="EMBL" id="GFO20177.1"/>
    </source>
</evidence>
<comment type="function">
    <text evidence="6">Cotranslationally removes the N-terminal methionine from nascent proteins. The N-terminal methionine is often cleaved when the second residue in the primary sequence is small and uncharged (Met-Ala-, Cys, Gly, Pro, Ser, Thr, or Val).</text>
</comment>
<dbReference type="EMBL" id="BLXT01005153">
    <property type="protein sequence ID" value="GFO20177.1"/>
    <property type="molecule type" value="Genomic_DNA"/>
</dbReference>
<gene>
    <name evidence="8" type="ORF">PoB_004668200</name>
</gene>
<organism evidence="8 9">
    <name type="scientific">Plakobranchus ocellatus</name>
    <dbReference type="NCBI Taxonomy" id="259542"/>
    <lineage>
        <taxon>Eukaryota</taxon>
        <taxon>Metazoa</taxon>
        <taxon>Spiralia</taxon>
        <taxon>Lophotrochozoa</taxon>
        <taxon>Mollusca</taxon>
        <taxon>Gastropoda</taxon>
        <taxon>Heterobranchia</taxon>
        <taxon>Euthyneura</taxon>
        <taxon>Panpulmonata</taxon>
        <taxon>Sacoglossa</taxon>
        <taxon>Placobranchoidea</taxon>
        <taxon>Plakobranchidae</taxon>
        <taxon>Plakobranchus</taxon>
    </lineage>
</organism>
<dbReference type="SUPFAM" id="SSF55920">
    <property type="entry name" value="Creatinase/aminopeptidase"/>
    <property type="match status" value="1"/>
</dbReference>
<keyword evidence="4 5" id="KW-0378">Hydrolase</keyword>
<evidence type="ECO:0000256" key="6">
    <source>
        <dbReference type="RuleBase" id="RU003653"/>
    </source>
</evidence>
<accession>A0AAV4BMM8</accession>
<dbReference type="InterPro" id="IPR036005">
    <property type="entry name" value="Creatinase/aminopeptidase-like"/>
</dbReference>
<protein>
    <recommendedName>
        <fullName evidence="6">Methionine aminopeptidase</fullName>
        <ecNumber evidence="6">3.4.11.18</ecNumber>
    </recommendedName>
</protein>
<evidence type="ECO:0000256" key="4">
    <source>
        <dbReference type="ARBA" id="ARBA00022801"/>
    </source>
</evidence>
<feature type="binding site" evidence="5">
    <location>
        <position position="169"/>
    </location>
    <ligand>
        <name>a divalent metal cation</name>
        <dbReference type="ChEBI" id="CHEBI:60240"/>
        <label>1</label>
    </ligand>
</feature>
<dbReference type="AlphaFoldDB" id="A0AAV4BMM8"/>
<feature type="binding site" evidence="5">
    <location>
        <position position="308"/>
    </location>
    <ligand>
        <name>a divalent metal cation</name>
        <dbReference type="ChEBI" id="CHEBI:60240"/>
        <label>1</label>
    </ligand>
</feature>
<dbReference type="InterPro" id="IPR001714">
    <property type="entry name" value="Pept_M24_MAP"/>
</dbReference>
<reference evidence="8 9" key="1">
    <citation type="journal article" date="2021" name="Elife">
        <title>Chloroplast acquisition without the gene transfer in kleptoplastic sea slugs, Plakobranchus ocellatus.</title>
        <authorList>
            <person name="Maeda T."/>
            <person name="Takahashi S."/>
            <person name="Yoshida T."/>
            <person name="Shimamura S."/>
            <person name="Takaki Y."/>
            <person name="Nagai Y."/>
            <person name="Toyoda A."/>
            <person name="Suzuki Y."/>
            <person name="Arimoto A."/>
            <person name="Ishii H."/>
            <person name="Satoh N."/>
            <person name="Nishiyama T."/>
            <person name="Hasebe M."/>
            <person name="Maruyama T."/>
            <person name="Minagawa J."/>
            <person name="Obokata J."/>
            <person name="Shigenobu S."/>
        </authorList>
    </citation>
    <scope>NUCLEOTIDE SEQUENCE [LARGE SCALE GENOMIC DNA]</scope>
</reference>
<evidence type="ECO:0000259" key="7">
    <source>
        <dbReference type="Pfam" id="PF00557"/>
    </source>
</evidence>
<proteinExistence type="inferred from homology"/>
<dbReference type="GO" id="GO:0046872">
    <property type="term" value="F:metal ion binding"/>
    <property type="evidence" value="ECO:0007669"/>
    <property type="project" value="UniProtKB-UniRule"/>
</dbReference>
<evidence type="ECO:0000256" key="1">
    <source>
        <dbReference type="ARBA" id="ARBA00022438"/>
    </source>
</evidence>
<dbReference type="Pfam" id="PF00557">
    <property type="entry name" value="Peptidase_M24"/>
    <property type="match status" value="1"/>
</dbReference>
<dbReference type="GO" id="GO:0004239">
    <property type="term" value="F:initiator methionyl aminopeptidase activity"/>
    <property type="evidence" value="ECO:0007669"/>
    <property type="project" value="UniProtKB-UniRule"/>
</dbReference>
<dbReference type="GO" id="GO:0006508">
    <property type="term" value="P:proteolysis"/>
    <property type="evidence" value="ECO:0007669"/>
    <property type="project" value="UniProtKB-KW"/>
</dbReference>
<dbReference type="PRINTS" id="PR00599">
    <property type="entry name" value="MAPEPTIDASE"/>
</dbReference>
<dbReference type="CDD" id="cd01086">
    <property type="entry name" value="MetAP1"/>
    <property type="match status" value="1"/>
</dbReference>
<evidence type="ECO:0000256" key="5">
    <source>
        <dbReference type="HAMAP-Rule" id="MF_03174"/>
    </source>
</evidence>
<dbReference type="PANTHER" id="PTHR43330">
    <property type="entry name" value="METHIONINE AMINOPEPTIDASE"/>
    <property type="match status" value="1"/>
</dbReference>
<comment type="cofactor">
    <cofactor evidence="5">
        <name>Co(2+)</name>
        <dbReference type="ChEBI" id="CHEBI:48828"/>
    </cofactor>
    <cofactor evidence="5">
        <name>Zn(2+)</name>
        <dbReference type="ChEBI" id="CHEBI:29105"/>
    </cofactor>
    <cofactor evidence="5">
        <name>Mn(2+)</name>
        <dbReference type="ChEBI" id="CHEBI:29035"/>
    </cofactor>
    <cofactor evidence="5">
        <name>Fe(2+)</name>
        <dbReference type="ChEBI" id="CHEBI:29033"/>
    </cofactor>
    <text evidence="5">Binds 2 divalent metal cations per subunit. Has a high-affinity and a low affinity metal-binding site. The true nature of the physiological cofactor is under debate. The enzyme is active with cobalt, zinc, manganese or divalent iron ions. Most likely, methionine aminopeptidases function as mononuclear Fe(2+)-metalloproteases under physiological conditions, and the catalytically relevant metal-binding site has been assigned to the histidine-containing high-affinity site.</text>
</comment>
<name>A0AAV4BMM8_9GAST</name>
<comment type="similarity">
    <text evidence="5">Belongs to the peptidase M24A family. Methionine aminopeptidase type 1 subfamily.</text>
</comment>
<feature type="binding site" evidence="5">
    <location>
        <position position="308"/>
    </location>
    <ligand>
        <name>a divalent metal cation</name>
        <dbReference type="ChEBI" id="CHEBI:60240"/>
        <label>2</label>
        <note>catalytic</note>
    </ligand>
</feature>
<comment type="caution">
    <text evidence="8">The sequence shown here is derived from an EMBL/GenBank/DDBJ whole genome shotgun (WGS) entry which is preliminary data.</text>
</comment>
<keyword evidence="9" id="KW-1185">Reference proteome</keyword>
<feature type="binding site" evidence="5">
    <location>
        <position position="250"/>
    </location>
    <ligand>
        <name>substrate</name>
    </ligand>
</feature>
<dbReference type="Proteomes" id="UP000735302">
    <property type="component" value="Unassembled WGS sequence"/>
</dbReference>
<evidence type="ECO:0000256" key="2">
    <source>
        <dbReference type="ARBA" id="ARBA00022670"/>
    </source>
</evidence>
<dbReference type="GO" id="GO:0070006">
    <property type="term" value="F:metalloaminopeptidase activity"/>
    <property type="evidence" value="ECO:0007669"/>
    <property type="project" value="UniProtKB-UniRule"/>
</dbReference>
<evidence type="ECO:0000313" key="9">
    <source>
        <dbReference type="Proteomes" id="UP000735302"/>
    </source>
</evidence>
<feature type="binding site" evidence="5">
    <location>
        <position position="243"/>
    </location>
    <ligand>
        <name>a divalent metal cation</name>
        <dbReference type="ChEBI" id="CHEBI:60240"/>
        <label>2</label>
        <note>catalytic</note>
    </ligand>
</feature>
<dbReference type="InterPro" id="IPR002467">
    <property type="entry name" value="Pept_M24A_MAP1"/>
</dbReference>
<keyword evidence="3 5" id="KW-0479">Metal-binding</keyword>
<comment type="catalytic activity">
    <reaction evidence="5 6">
        <text>Release of N-terminal amino acids, preferentially methionine, from peptides and arylamides.</text>
        <dbReference type="EC" id="3.4.11.18"/>
    </reaction>
</comment>
<dbReference type="EC" id="3.4.11.18" evidence="6"/>
<dbReference type="NCBIfam" id="TIGR00500">
    <property type="entry name" value="met_pdase_I"/>
    <property type="match status" value="1"/>
</dbReference>
<evidence type="ECO:0000256" key="3">
    <source>
        <dbReference type="ARBA" id="ARBA00022723"/>
    </source>
</evidence>
<keyword evidence="1 5" id="KW-0031">Aminopeptidase</keyword>
<dbReference type="HAMAP" id="MF_01974">
    <property type="entry name" value="MetAP_1"/>
    <property type="match status" value="1"/>
</dbReference>
<feature type="binding site" evidence="5">
    <location>
        <position position="277"/>
    </location>
    <ligand>
        <name>a divalent metal cation</name>
        <dbReference type="ChEBI" id="CHEBI:60240"/>
        <label>2</label>
        <note>catalytic</note>
    </ligand>
</feature>
<sequence>MVLNIPVSSWLSISRKLPTALYKCKSNKHSSFLPQRSSQNPVFFSTAWKCHLQRHIPNTIALPTYVTSSQLKAPSVAEIKTDDQISQMLPACKLAAEILRHIGKYIKAGIKTEHIDDLVYSKCIEAGAYPSPLMYKGFPKSVCTSVNEVACHGIPGPRVLNEGDIINVDVTVFFKGYHGDTSATFSVGEIDQRSRALMRATQDCLRAGISVCRDGALFSEIGEIIFKEACEAGFEVIPFFCGHGIGTYFHGPPDIVHVPSDHCGSERMKAGMTFTIEPILCTGHPEIKVLDDGWTVVTADGSWSAQYEHTILVTEKGSQILTE</sequence>